<feature type="domain" description="TniQ" evidence="1">
    <location>
        <begin position="4"/>
        <end position="146"/>
    </location>
</feature>
<feature type="non-terminal residue" evidence="2">
    <location>
        <position position="1"/>
    </location>
</feature>
<name>A0A2U3NQL6_9MYCO</name>
<dbReference type="STRING" id="1841860.GCA_900157375_01579"/>
<dbReference type="Pfam" id="PF06527">
    <property type="entry name" value="TniQ"/>
    <property type="match status" value="1"/>
</dbReference>
<accession>A0A2U3NQL6</accession>
<organism evidence="2 3">
    <name type="scientific">Mycobacterium rhizamassiliense</name>
    <dbReference type="NCBI Taxonomy" id="1841860"/>
    <lineage>
        <taxon>Bacteria</taxon>
        <taxon>Bacillati</taxon>
        <taxon>Actinomycetota</taxon>
        <taxon>Actinomycetes</taxon>
        <taxon>Mycobacteriales</taxon>
        <taxon>Mycobacteriaceae</taxon>
        <taxon>Mycobacterium</taxon>
    </lineage>
</organism>
<evidence type="ECO:0000313" key="3">
    <source>
        <dbReference type="Proteomes" id="UP000240988"/>
    </source>
</evidence>
<dbReference type="InterPro" id="IPR009492">
    <property type="entry name" value="TniQ"/>
</dbReference>
<proteinExistence type="predicted"/>
<gene>
    <name evidence="2" type="ORF">MRAB57_1578</name>
</gene>
<reference evidence="2 3" key="1">
    <citation type="submission" date="2017-01" db="EMBL/GenBank/DDBJ databases">
        <authorList>
            <consortium name="Urmite Genomes"/>
        </authorList>
    </citation>
    <scope>NUCLEOTIDE SEQUENCE [LARGE SCALE GENOMIC DNA]</scope>
    <source>
        <strain evidence="2 3">AB57</strain>
    </source>
</reference>
<protein>
    <recommendedName>
        <fullName evidence="1">TniQ domain-containing protein</fullName>
    </recommendedName>
</protein>
<keyword evidence="3" id="KW-1185">Reference proteome</keyword>
<dbReference type="EMBL" id="FUFA01000002">
    <property type="protein sequence ID" value="SPM33774.1"/>
    <property type="molecule type" value="Genomic_DNA"/>
</dbReference>
<evidence type="ECO:0000259" key="1">
    <source>
        <dbReference type="Pfam" id="PF06527"/>
    </source>
</evidence>
<evidence type="ECO:0000313" key="2">
    <source>
        <dbReference type="EMBL" id="SPM33774.1"/>
    </source>
</evidence>
<sequence length="550" mass="60960">LLPSRVLPASGEALDGYLERLAGANALRTSQLLKILRGANECPRKSPLFLLIEPGHSFVTRVAEISGATTAMLDATTLNRFGGGLPLWLDGFDPLDRHSFRQIVAQGWFPNTGSQICPQCLAHDHVWQLSWRLPVVTTCLIHKTLLTESCRGCGNRFRLRRYSPLRPVIGPDEPCSNQIGLRAYCRHSALAHVASPAPPDVVTTASAISGAMSSRPNTIFCESTSPQTYLAELRHLATLLLHLATTPRGACLSDWTEHLAAEAATRRTELRGPRWGFSPPFSALARGKALGAAGQIFEQATVERGAELLAPWLELIAHTPGGPSNWIDNRTSRSPIMRRLVAATLANRRGAGRRVDYSTRSNSIPLEAIPHMIDVEVYRNFFKGTLGSYEWTARLYVSLCLARVVRPGSTWALAASGIGLPSILGIRTARAASQRMRIAPDDLARRVSAALTVLPPDRDYRHRERRVTWLADHTDVWFERWRMSVSPPRRATSLPYAITWLWWEVAQGWPASGPVSTTMVGQRRRDSYQSFRARLPRDAEESLRSLVLLS</sequence>
<dbReference type="AlphaFoldDB" id="A0A2U3NQL6"/>
<dbReference type="Proteomes" id="UP000240988">
    <property type="component" value="Unassembled WGS sequence"/>
</dbReference>